<dbReference type="InterPro" id="IPR041373">
    <property type="entry name" value="RT_RNaseH"/>
</dbReference>
<evidence type="ECO:0000256" key="1">
    <source>
        <dbReference type="ARBA" id="ARBA00022679"/>
    </source>
</evidence>
<gene>
    <name evidence="8" type="ORF">OSB04_031635</name>
</gene>
<dbReference type="Pfam" id="PF03732">
    <property type="entry name" value="Retrotrans_gag"/>
    <property type="match status" value="1"/>
</dbReference>
<feature type="domain" description="Reverse transcriptase" evidence="7">
    <location>
        <begin position="300"/>
        <end position="479"/>
    </location>
</feature>
<keyword evidence="6" id="KW-0695">RNA-directed DNA polymerase</keyword>
<dbReference type="InterPro" id="IPR005162">
    <property type="entry name" value="Retrotrans_gag_dom"/>
</dbReference>
<dbReference type="PANTHER" id="PTHR24559">
    <property type="entry name" value="TRANSPOSON TY3-I GAG-POL POLYPROTEIN"/>
    <property type="match status" value="1"/>
</dbReference>
<evidence type="ECO:0000313" key="8">
    <source>
        <dbReference type="EMBL" id="KAJ9538902.1"/>
    </source>
</evidence>
<sequence length="746" mass="84906">MCKSFGSTLTGVVLQWLINLKPKTIGSFTELVDQFTRKFASSRKMEKQTSDLYYIVQKASDSIRSYLNRFNTEMINVRNCDVKTAIEAYKRGLDNASGLYVDLTKYPLENFDDAQKYAVIHIKQQKDMRAEDRMTILFSRDARSPYEEDLKSMKITCDQDDLDDQHQKHHDSLVVQLVIGNCLTKRILFDGGISGNGVFLDTIKIMGIDRSDIIRCTTTLVGFNKDTTNTLGQIILPVFAKGEHADCFAWTHKDMVGINPDVISHKLNVDPSYKPIKHKRRKFSPEQNKVINDEVGNLLKTRQIREVKYPNWLVNVVVIQKKNGKWKVCIDFTDLNKACPKNPFPLPHIDALVDATVGHELLTFIDAYSGYNQIIMRKDDQENTAFMTNKGIFCYKVMPFGLKNAGSTYQRLVNMMFKEHLGQMMEVYIDDMLVKIEKSTYHIDHLKRSFDILRKYQMKLNPMKCSFGVRVGKFLGYMVTRRGIDANPDQIKAIVEIKVAFGSQNIFGWNGICQRNLTLKELEWNVVRFDHLFAGGSGDGGGGRWGDGGGRSWWRWSVVGSRRPEAVGVVGGGQWTEAVAEVVVGRWRPWWWSMAGGGGGGRWLKVVVVHIRLYVTVSTTAVSAILVREEDKQQIPIYYISTSLLDAETKYTSMEKLLLALVTAVKKLRHYFESQPISVMTNYPFKSILRKLELSGPNLSGYDIEYKSRTAIKLQVLADCVAYFNPELEQKAQVEVNIVAIQNDTS</sequence>
<dbReference type="Proteomes" id="UP001172457">
    <property type="component" value="Chromosome 8"/>
</dbReference>
<dbReference type="Gene3D" id="3.30.70.270">
    <property type="match status" value="1"/>
</dbReference>
<keyword evidence="3" id="KW-0540">Nuclease</keyword>
<evidence type="ECO:0000256" key="6">
    <source>
        <dbReference type="ARBA" id="ARBA00022918"/>
    </source>
</evidence>
<name>A0AA38STE4_9ASTR</name>
<evidence type="ECO:0000256" key="4">
    <source>
        <dbReference type="ARBA" id="ARBA00022759"/>
    </source>
</evidence>
<keyword evidence="9" id="KW-1185">Reference proteome</keyword>
<dbReference type="Pfam" id="PF00078">
    <property type="entry name" value="RVT_1"/>
    <property type="match status" value="1"/>
</dbReference>
<organism evidence="8 9">
    <name type="scientific">Centaurea solstitialis</name>
    <name type="common">yellow star-thistle</name>
    <dbReference type="NCBI Taxonomy" id="347529"/>
    <lineage>
        <taxon>Eukaryota</taxon>
        <taxon>Viridiplantae</taxon>
        <taxon>Streptophyta</taxon>
        <taxon>Embryophyta</taxon>
        <taxon>Tracheophyta</taxon>
        <taxon>Spermatophyta</taxon>
        <taxon>Magnoliopsida</taxon>
        <taxon>eudicotyledons</taxon>
        <taxon>Gunneridae</taxon>
        <taxon>Pentapetalae</taxon>
        <taxon>asterids</taxon>
        <taxon>campanulids</taxon>
        <taxon>Asterales</taxon>
        <taxon>Asteraceae</taxon>
        <taxon>Carduoideae</taxon>
        <taxon>Cardueae</taxon>
        <taxon>Centaureinae</taxon>
        <taxon>Centaurea</taxon>
    </lineage>
</organism>
<keyword evidence="1" id="KW-0808">Transferase</keyword>
<keyword evidence="4" id="KW-0255">Endonuclease</keyword>
<dbReference type="GO" id="GO:0004519">
    <property type="term" value="F:endonuclease activity"/>
    <property type="evidence" value="ECO:0007669"/>
    <property type="project" value="UniProtKB-KW"/>
</dbReference>
<dbReference type="GO" id="GO:0003964">
    <property type="term" value="F:RNA-directed DNA polymerase activity"/>
    <property type="evidence" value="ECO:0007669"/>
    <property type="project" value="UniProtKB-KW"/>
</dbReference>
<dbReference type="Pfam" id="PF17917">
    <property type="entry name" value="RT_RNaseH"/>
    <property type="match status" value="1"/>
</dbReference>
<dbReference type="GO" id="GO:0016787">
    <property type="term" value="F:hydrolase activity"/>
    <property type="evidence" value="ECO:0007669"/>
    <property type="project" value="UniProtKB-KW"/>
</dbReference>
<dbReference type="InterPro" id="IPR043502">
    <property type="entry name" value="DNA/RNA_pol_sf"/>
</dbReference>
<evidence type="ECO:0000313" key="9">
    <source>
        <dbReference type="Proteomes" id="UP001172457"/>
    </source>
</evidence>
<dbReference type="CDD" id="cd01647">
    <property type="entry name" value="RT_LTR"/>
    <property type="match status" value="1"/>
</dbReference>
<keyword evidence="5" id="KW-0378">Hydrolase</keyword>
<dbReference type="InterPro" id="IPR043128">
    <property type="entry name" value="Rev_trsase/Diguanyl_cyclase"/>
</dbReference>
<dbReference type="SUPFAM" id="SSF56672">
    <property type="entry name" value="DNA/RNA polymerases"/>
    <property type="match status" value="2"/>
</dbReference>
<evidence type="ECO:0000259" key="7">
    <source>
        <dbReference type="PROSITE" id="PS50878"/>
    </source>
</evidence>
<evidence type="ECO:0000256" key="3">
    <source>
        <dbReference type="ARBA" id="ARBA00022722"/>
    </source>
</evidence>
<protein>
    <recommendedName>
        <fullName evidence="7">Reverse transcriptase domain-containing protein</fullName>
    </recommendedName>
</protein>
<dbReference type="Gene3D" id="3.10.10.10">
    <property type="entry name" value="HIV Type 1 Reverse Transcriptase, subunit A, domain 1"/>
    <property type="match status" value="1"/>
</dbReference>
<proteinExistence type="predicted"/>
<reference evidence="8" key="1">
    <citation type="submission" date="2023-03" db="EMBL/GenBank/DDBJ databases">
        <title>Chromosome-scale reference genome and RAD-based genetic map of yellow starthistle (Centaurea solstitialis) reveal putative structural variation and QTLs associated with invader traits.</title>
        <authorList>
            <person name="Reatini B."/>
            <person name="Cang F.A."/>
            <person name="Jiang Q."/>
            <person name="Mckibben M.T.W."/>
            <person name="Barker M.S."/>
            <person name="Rieseberg L.H."/>
            <person name="Dlugosch K.M."/>
        </authorList>
    </citation>
    <scope>NUCLEOTIDE SEQUENCE</scope>
    <source>
        <strain evidence="8">CAN-66</strain>
        <tissue evidence="8">Leaf</tissue>
    </source>
</reference>
<evidence type="ECO:0000256" key="5">
    <source>
        <dbReference type="ARBA" id="ARBA00022801"/>
    </source>
</evidence>
<keyword evidence="2" id="KW-0548">Nucleotidyltransferase</keyword>
<dbReference type="InterPro" id="IPR000477">
    <property type="entry name" value="RT_dom"/>
</dbReference>
<dbReference type="Gene3D" id="3.10.20.370">
    <property type="match status" value="1"/>
</dbReference>
<comment type="caution">
    <text evidence="8">The sequence shown here is derived from an EMBL/GenBank/DDBJ whole genome shotgun (WGS) entry which is preliminary data.</text>
</comment>
<evidence type="ECO:0000256" key="2">
    <source>
        <dbReference type="ARBA" id="ARBA00022695"/>
    </source>
</evidence>
<dbReference type="PROSITE" id="PS50878">
    <property type="entry name" value="RT_POL"/>
    <property type="match status" value="1"/>
</dbReference>
<dbReference type="InterPro" id="IPR053134">
    <property type="entry name" value="RNA-dir_DNA_polymerase"/>
</dbReference>
<dbReference type="EMBL" id="JARYMX010000008">
    <property type="protein sequence ID" value="KAJ9538902.1"/>
    <property type="molecule type" value="Genomic_DNA"/>
</dbReference>
<accession>A0AA38STE4</accession>
<dbReference type="PANTHER" id="PTHR24559:SF431">
    <property type="entry name" value="RNA-DIRECTED DNA POLYMERASE HOMOLOG"/>
    <property type="match status" value="1"/>
</dbReference>
<dbReference type="AlphaFoldDB" id="A0AA38STE4"/>